<gene>
    <name evidence="1" type="ORF">A6770_28810</name>
</gene>
<sequence length="268" mass="30039">MMTQDLAPAPKVDPLTDRDRQIIATIVNQSDYPHECQPDDVITIWINSDDIVWVEMIHGYARFHKEAFKSAVAEIKVSLSTPLSPNQQSDVELEQACIQVNLSVDFIDWLSFSTGLQANKLIGYAGCYLQKPQLLTVPADWNFAPPKFASPPAAICPDCDGHGCCSCSYRGTRAEDLCTPVDDYRLTYVGRTDIQTAHNVYKDDKFVGILFKVRNPDEVWENTPQTYYWRCGNGVKYWSVREAIEVLQRGTAVVNSEAPAVSRELVAA</sequence>
<accession>A0A367QJZ1</accession>
<keyword evidence="2" id="KW-1185">Reference proteome</keyword>
<dbReference type="AlphaFoldDB" id="A0A367QJZ1"/>
<name>A0A367QJZ1_9NOSO</name>
<evidence type="ECO:0000313" key="2">
    <source>
        <dbReference type="Proteomes" id="UP000252107"/>
    </source>
</evidence>
<reference evidence="1" key="1">
    <citation type="submission" date="2016-04" db="EMBL/GenBank/DDBJ databases">
        <authorList>
            <person name="Tabuchi Yagui T.R."/>
        </authorList>
    </citation>
    <scope>NUCLEOTIDE SEQUENCE [LARGE SCALE GENOMIC DNA]</scope>
    <source>
        <strain evidence="1">NIES-26</strain>
    </source>
</reference>
<dbReference type="EMBL" id="LXQD01000320">
    <property type="protein sequence ID" value="RCJ24050.1"/>
    <property type="molecule type" value="Genomic_DNA"/>
</dbReference>
<dbReference type="Proteomes" id="UP000252107">
    <property type="component" value="Unassembled WGS sequence"/>
</dbReference>
<comment type="caution">
    <text evidence="1">The sequence shown here is derived from an EMBL/GenBank/DDBJ whole genome shotgun (WGS) entry which is preliminary data.</text>
</comment>
<proteinExistence type="predicted"/>
<organism evidence="1 2">
    <name type="scientific">Nostoc minutum NIES-26</name>
    <dbReference type="NCBI Taxonomy" id="1844469"/>
    <lineage>
        <taxon>Bacteria</taxon>
        <taxon>Bacillati</taxon>
        <taxon>Cyanobacteriota</taxon>
        <taxon>Cyanophyceae</taxon>
        <taxon>Nostocales</taxon>
        <taxon>Nostocaceae</taxon>
        <taxon>Nostoc</taxon>
    </lineage>
</organism>
<protein>
    <submittedName>
        <fullName evidence="1">Uncharacterized protein</fullName>
    </submittedName>
</protein>
<evidence type="ECO:0000313" key="1">
    <source>
        <dbReference type="EMBL" id="RCJ24050.1"/>
    </source>
</evidence>